<proteinExistence type="predicted"/>
<feature type="domain" description="Bacterial Ig-like" evidence="2">
    <location>
        <begin position="231"/>
        <end position="318"/>
    </location>
</feature>
<evidence type="ECO:0000313" key="3">
    <source>
        <dbReference type="EMBL" id="MEJ5044892.1"/>
    </source>
</evidence>
<organism evidence="3 4">
    <name type="scientific">Pantoea nemavictus</name>
    <dbReference type="NCBI Taxonomy" id="2726955"/>
    <lineage>
        <taxon>Bacteria</taxon>
        <taxon>Pseudomonadati</taxon>
        <taxon>Pseudomonadota</taxon>
        <taxon>Gammaproteobacteria</taxon>
        <taxon>Enterobacterales</taxon>
        <taxon>Erwiniaceae</taxon>
        <taxon>Pantoea</taxon>
    </lineage>
</organism>
<gene>
    <name evidence="3" type="ORF">WH298_06655</name>
</gene>
<sequence length="735" mass="76970">MSAIEQSKFNVRKGLTMNVSPVSVAVIDKKTITKAEVLRTGKDGKAAKVQAITNGKYLLTQNNDGVAPENITVKRVGKNLLVMLEGSDANDPDLIIEDFFAKSGALVGKAEDGEMHEYVATDGDSDHDAVALADGETSSLALGEGAYVDTAGGFDLASGFEWSPALIALGGLAAIAAAAGLGYVAAKEQYQDSNNGGNSGNGGGDNGQGGGGSGGRDVHVPVVKGLFDDVGSITGPIAKGGRTDDVTPTLNGTGSKGNVIEIWDGEKKIGETTVGADGTWSFTPGTALGAGEHSITTRERNEKGVVSEKSEAWKFIVDLTAPNHGTIDKMLDDSANPAKEISNGGVTNDKTPVLSGKAEKGSTVEIWKDGKLVGTAKTDSEGNWKFISPELSEGKHDFSAVVVDEVGNKGRPSDPYIVEIDTTAPENKGIGKISDDDGKPIENGNETEDRTPTFGGEGEKGEIITIIDNGKPIGSTIVGDDGSWTFTPEKPIDNGEHEFQIIVKDPAGNESELSDKVIIDIKDPEGPVNPGEVIPDPNVPVTGSIEALFKDNNPAGTKFLVGNHISNDTTPIIEGKGVAGDTVYLWVTGSKGHTYYSTTIGADGKWSFTFPELAEDKYKLEAAFKDADGVVTAKTPVFDFEIDITPPPRPIPKIDGADFDELGLSDLLSDQGHSLFSDQQEESVLLHDLKAMLLNDISFSADASGNSDSGVLAANSSANNSAHQMNELLDQISHD</sequence>
<dbReference type="Gene3D" id="3.30.420.430">
    <property type="match status" value="4"/>
</dbReference>
<dbReference type="InterPro" id="IPR044016">
    <property type="entry name" value="Big_13"/>
</dbReference>
<feature type="region of interest" description="Disordered" evidence="1">
    <location>
        <begin position="194"/>
        <end position="218"/>
    </location>
</feature>
<protein>
    <submittedName>
        <fullName evidence="3">Ig-like domain-containing protein</fullName>
    </submittedName>
</protein>
<feature type="compositionally biased region" description="Basic and acidic residues" evidence="1">
    <location>
        <begin position="447"/>
        <end position="458"/>
    </location>
</feature>
<dbReference type="RefSeq" id="WP_238344417.1">
    <property type="nucleotide sequence ID" value="NZ_JACAWY010000001.1"/>
</dbReference>
<accession>A0ABU8PQ77</accession>
<feature type="domain" description="Bacterial Ig-like" evidence="2">
    <location>
        <begin position="440"/>
        <end position="520"/>
    </location>
</feature>
<comment type="caution">
    <text evidence="3">The sequence shown here is derived from an EMBL/GenBank/DDBJ whole genome shotgun (WGS) entry which is preliminary data.</text>
</comment>
<feature type="region of interest" description="Disordered" evidence="1">
    <location>
        <begin position="275"/>
        <end position="303"/>
    </location>
</feature>
<feature type="region of interest" description="Disordered" evidence="1">
    <location>
        <begin position="427"/>
        <end position="458"/>
    </location>
</feature>
<reference evidence="3 4" key="1">
    <citation type="submission" date="2023-12" db="EMBL/GenBank/DDBJ databases">
        <title>Gut-associated functions are favored during microbiome assembly across C. elegans life.</title>
        <authorList>
            <person name="Zimmermann J."/>
        </authorList>
    </citation>
    <scope>NUCLEOTIDE SEQUENCE [LARGE SCALE GENOMIC DNA]</scope>
    <source>
        <strain evidence="3 4">BIGb0393</strain>
    </source>
</reference>
<dbReference type="Pfam" id="PF19077">
    <property type="entry name" value="Big_13"/>
    <property type="match status" value="4"/>
</dbReference>
<dbReference type="Proteomes" id="UP001362100">
    <property type="component" value="Unassembled WGS sequence"/>
</dbReference>
<name>A0ABU8PQ77_9GAMM</name>
<evidence type="ECO:0000313" key="4">
    <source>
        <dbReference type="Proteomes" id="UP001362100"/>
    </source>
</evidence>
<evidence type="ECO:0000259" key="2">
    <source>
        <dbReference type="Pfam" id="PF19077"/>
    </source>
</evidence>
<dbReference type="NCBIfam" id="NF033510">
    <property type="entry name" value="Ca_tandemer"/>
    <property type="match status" value="4"/>
</dbReference>
<feature type="compositionally biased region" description="Gly residues" evidence="1">
    <location>
        <begin position="197"/>
        <end position="215"/>
    </location>
</feature>
<dbReference type="EMBL" id="JBBGZW010000001">
    <property type="protein sequence ID" value="MEJ5044892.1"/>
    <property type="molecule type" value="Genomic_DNA"/>
</dbReference>
<feature type="domain" description="Bacterial Ig-like" evidence="2">
    <location>
        <begin position="343"/>
        <end position="422"/>
    </location>
</feature>
<evidence type="ECO:0000256" key="1">
    <source>
        <dbReference type="SAM" id="MobiDB-lite"/>
    </source>
</evidence>
<feature type="domain" description="Bacterial Ig-like" evidence="2">
    <location>
        <begin position="563"/>
        <end position="643"/>
    </location>
</feature>
<keyword evidence="4" id="KW-1185">Reference proteome</keyword>